<dbReference type="CDD" id="cd01275">
    <property type="entry name" value="FHIT"/>
    <property type="match status" value="1"/>
</dbReference>
<sequence length="166" mass="19185">MHIMQPLWAPWRSEYISRKKEDKCVFCISDISVSDDEKYLILYRGINTFVMMNKFPYINGHVLIAPLRHISEFELLTDEESYELMFLLKQCTRILREKFCPQGVNIGLNLGEAAGAGICDHLHFHVLPRWVGDSSFMAVLSETKIISEHITSTYNKLKPLFSTISL</sequence>
<feature type="short sequence motif" description="Histidine triad motif" evidence="4">
    <location>
        <begin position="121"/>
        <end position="125"/>
    </location>
</feature>
<evidence type="ECO:0000256" key="1">
    <source>
        <dbReference type="ARBA" id="ARBA00022741"/>
    </source>
</evidence>
<accession>Q1MRT3</accession>
<evidence type="ECO:0000256" key="4">
    <source>
        <dbReference type="PROSITE-ProRule" id="PRU00464"/>
    </source>
</evidence>
<dbReference type="KEGG" id="lip:LI0237"/>
<reference evidence="6 7" key="1">
    <citation type="submission" date="2005-11" db="EMBL/GenBank/DDBJ databases">
        <title>The complete genome sequence of Lawsonia intracellularis: the causative agent of proliferative enteropathy.</title>
        <authorList>
            <person name="Kaur K."/>
            <person name="Zhang Q."/>
            <person name="Beckler D."/>
            <person name="Munir S."/>
            <person name="Li L."/>
            <person name="Kinsley K."/>
            <person name="Herron L."/>
            <person name="Peterson A."/>
            <person name="May B."/>
            <person name="Singh S."/>
            <person name="Gebhart C."/>
            <person name="Kapur V."/>
        </authorList>
    </citation>
    <scope>NUCLEOTIDE SEQUENCE [LARGE SCALE GENOMIC DNA]</scope>
    <source>
        <strain evidence="6 7">PHE/MN1-00</strain>
    </source>
</reference>
<dbReference type="EMBL" id="AM180252">
    <property type="protein sequence ID" value="CAJ54293.1"/>
    <property type="molecule type" value="Genomic_DNA"/>
</dbReference>
<dbReference type="Pfam" id="PF01230">
    <property type="entry name" value="HIT"/>
    <property type="match status" value="1"/>
</dbReference>
<dbReference type="PANTHER" id="PTHR42997:SF1">
    <property type="entry name" value="AP-4-A PHOSPHORYLASE"/>
    <property type="match status" value="1"/>
</dbReference>
<evidence type="ECO:0000313" key="6">
    <source>
        <dbReference type="EMBL" id="CAJ54293.1"/>
    </source>
</evidence>
<dbReference type="STRING" id="363253.LI0237"/>
<evidence type="ECO:0000259" key="5">
    <source>
        <dbReference type="PROSITE" id="PS51084"/>
    </source>
</evidence>
<dbReference type="Gene3D" id="3.30.428.10">
    <property type="entry name" value="HIT-like"/>
    <property type="match status" value="1"/>
</dbReference>
<dbReference type="InterPro" id="IPR036265">
    <property type="entry name" value="HIT-like_sf"/>
</dbReference>
<organism evidence="6 7">
    <name type="scientific">Lawsonia intracellularis (strain PHE/MN1-00)</name>
    <dbReference type="NCBI Taxonomy" id="363253"/>
    <lineage>
        <taxon>Bacteria</taxon>
        <taxon>Pseudomonadati</taxon>
        <taxon>Thermodesulfobacteriota</taxon>
        <taxon>Desulfovibrionia</taxon>
        <taxon>Desulfovibrionales</taxon>
        <taxon>Desulfovibrionaceae</taxon>
        <taxon>Lawsonia</taxon>
    </lineage>
</organism>
<protein>
    <submittedName>
        <fullName evidence="6">Diadenosine tetraphosphate (Ap4A) hydrolase and other HIT family hydrolases</fullName>
    </submittedName>
</protein>
<feature type="active site" description="Tele-AMP-histidine intermediate" evidence="2">
    <location>
        <position position="123"/>
    </location>
</feature>
<dbReference type="SUPFAM" id="SSF54197">
    <property type="entry name" value="HIT-like"/>
    <property type="match status" value="1"/>
</dbReference>
<dbReference type="HOGENOM" id="CLU_056776_1_2_7"/>
<dbReference type="InterPro" id="IPR052908">
    <property type="entry name" value="AP-4-A_phosphorylase"/>
</dbReference>
<dbReference type="Proteomes" id="UP000002430">
    <property type="component" value="Chromosome"/>
</dbReference>
<feature type="domain" description="HIT" evidence="5">
    <location>
        <begin position="28"/>
        <end position="136"/>
    </location>
</feature>
<dbReference type="GO" id="GO:0000166">
    <property type="term" value="F:nucleotide binding"/>
    <property type="evidence" value="ECO:0007669"/>
    <property type="project" value="UniProtKB-KW"/>
</dbReference>
<evidence type="ECO:0000256" key="3">
    <source>
        <dbReference type="PIRSR" id="PIRSR639383-2"/>
    </source>
</evidence>
<dbReference type="InterPro" id="IPR011146">
    <property type="entry name" value="HIT-like"/>
</dbReference>
<feature type="binding site" evidence="3">
    <location>
        <position position="53"/>
    </location>
    <ligand>
        <name>substrate</name>
    </ligand>
</feature>
<keyword evidence="1" id="KW-0547">Nucleotide-binding</keyword>
<evidence type="ECO:0000313" key="7">
    <source>
        <dbReference type="Proteomes" id="UP000002430"/>
    </source>
</evidence>
<proteinExistence type="predicted"/>
<dbReference type="PANTHER" id="PTHR42997">
    <property type="entry name" value="HIT FAMILY HYDROLASE"/>
    <property type="match status" value="1"/>
</dbReference>
<dbReference type="AlphaFoldDB" id="Q1MRT3"/>
<dbReference type="InterPro" id="IPR039383">
    <property type="entry name" value="FHIT"/>
</dbReference>
<evidence type="ECO:0000256" key="2">
    <source>
        <dbReference type="PIRSR" id="PIRSR639383-1"/>
    </source>
</evidence>
<keyword evidence="7" id="KW-1185">Reference proteome</keyword>
<name>Q1MRT3_LAWIP</name>
<gene>
    <name evidence="6" type="ordered locus">LI0237</name>
</gene>
<feature type="binding site" evidence="3">
    <location>
        <position position="125"/>
    </location>
    <ligand>
        <name>substrate</name>
    </ligand>
</feature>
<dbReference type="GO" id="GO:0016787">
    <property type="term" value="F:hydrolase activity"/>
    <property type="evidence" value="ECO:0007669"/>
    <property type="project" value="UniProtKB-KW"/>
</dbReference>
<keyword evidence="6" id="KW-0378">Hydrolase</keyword>
<dbReference type="PROSITE" id="PS51084">
    <property type="entry name" value="HIT_2"/>
    <property type="match status" value="1"/>
</dbReference>
<dbReference type="eggNOG" id="COG0537">
    <property type="taxonomic scope" value="Bacteria"/>
</dbReference>